<accession>A0ABW8C9D5</accession>
<proteinExistence type="predicted"/>
<dbReference type="Proteomes" id="UP001614394">
    <property type="component" value="Unassembled WGS sequence"/>
</dbReference>
<feature type="domain" description="DUF4429" evidence="2">
    <location>
        <begin position="11"/>
        <end position="94"/>
    </location>
</feature>
<organism evidence="3 4">
    <name type="scientific">Streptomyces fildesensis</name>
    <dbReference type="NCBI Taxonomy" id="375757"/>
    <lineage>
        <taxon>Bacteria</taxon>
        <taxon>Bacillati</taxon>
        <taxon>Actinomycetota</taxon>
        <taxon>Actinomycetes</taxon>
        <taxon>Kitasatosporales</taxon>
        <taxon>Streptomycetaceae</taxon>
        <taxon>Streptomyces</taxon>
    </lineage>
</organism>
<protein>
    <submittedName>
        <fullName evidence="3">DUF4429 domain-containing protein</fullName>
    </submittedName>
</protein>
<evidence type="ECO:0000313" key="3">
    <source>
        <dbReference type="EMBL" id="MFI9101981.1"/>
    </source>
</evidence>
<dbReference type="InterPro" id="IPR018649">
    <property type="entry name" value="SHOCT"/>
</dbReference>
<feature type="domain" description="SHOCT" evidence="1">
    <location>
        <begin position="118"/>
        <end position="145"/>
    </location>
</feature>
<gene>
    <name evidence="3" type="ORF">ACIGXA_15805</name>
</gene>
<evidence type="ECO:0000259" key="2">
    <source>
        <dbReference type="Pfam" id="PF14472"/>
    </source>
</evidence>
<evidence type="ECO:0000313" key="4">
    <source>
        <dbReference type="Proteomes" id="UP001614394"/>
    </source>
</evidence>
<comment type="caution">
    <text evidence="3">The sequence shown here is derived from an EMBL/GenBank/DDBJ whole genome shotgun (WGS) entry which is preliminary data.</text>
</comment>
<dbReference type="Pfam" id="PF09851">
    <property type="entry name" value="SHOCT"/>
    <property type="match status" value="1"/>
</dbReference>
<reference evidence="3 4" key="1">
    <citation type="submission" date="2024-10" db="EMBL/GenBank/DDBJ databases">
        <title>The Natural Products Discovery Center: Release of the First 8490 Sequenced Strains for Exploring Actinobacteria Biosynthetic Diversity.</title>
        <authorList>
            <person name="Kalkreuter E."/>
            <person name="Kautsar S.A."/>
            <person name="Yang D."/>
            <person name="Bader C.D."/>
            <person name="Teijaro C.N."/>
            <person name="Fluegel L."/>
            <person name="Davis C.M."/>
            <person name="Simpson J.R."/>
            <person name="Lauterbach L."/>
            <person name="Steele A.D."/>
            <person name="Gui C."/>
            <person name="Meng S."/>
            <person name="Li G."/>
            <person name="Viehrig K."/>
            <person name="Ye F."/>
            <person name="Su P."/>
            <person name="Kiefer A.F."/>
            <person name="Nichols A."/>
            <person name="Cepeda A.J."/>
            <person name="Yan W."/>
            <person name="Fan B."/>
            <person name="Jiang Y."/>
            <person name="Adhikari A."/>
            <person name="Zheng C.-J."/>
            <person name="Schuster L."/>
            <person name="Cowan T.M."/>
            <person name="Smanski M.J."/>
            <person name="Chevrette M.G."/>
            <person name="De Carvalho L.P.S."/>
            <person name="Shen B."/>
        </authorList>
    </citation>
    <scope>NUCLEOTIDE SEQUENCE [LARGE SCALE GENOMIC DNA]</scope>
    <source>
        <strain evidence="3 4">NPDC053399</strain>
    </source>
</reference>
<name>A0ABW8C9D5_9ACTN</name>
<dbReference type="Pfam" id="PF14472">
    <property type="entry name" value="DUF4429"/>
    <property type="match status" value="1"/>
</dbReference>
<dbReference type="EMBL" id="JBITYG010000004">
    <property type="protein sequence ID" value="MFI9101981.1"/>
    <property type="molecule type" value="Genomic_DNA"/>
</dbReference>
<evidence type="ECO:0000259" key="1">
    <source>
        <dbReference type="Pfam" id="PF09851"/>
    </source>
</evidence>
<sequence>MDASSRNVHVDFDGEQVTIRRPGLLGKRVERLPVAEIGAVRWKAPGWTGYGSVRFILLGGNTGGTGSGPAPRTDSSVTFGKEQQADFEVLCRAVEAAIGKQSRAPRTPAAPPPVSLADELERLAGLMKRGLLTRPEFERAKRKLLR</sequence>
<dbReference type="InterPro" id="IPR027860">
    <property type="entry name" value="DUF4429"/>
</dbReference>
<keyword evidence="4" id="KW-1185">Reference proteome</keyword>
<dbReference type="RefSeq" id="WP_399649046.1">
    <property type="nucleotide sequence ID" value="NZ_JBITYG010000004.1"/>
</dbReference>